<dbReference type="AlphaFoldDB" id="A0A369TNL1"/>
<name>A0A369TNL1_9RHOB</name>
<feature type="signal peptide" evidence="5">
    <location>
        <begin position="1"/>
        <end position="20"/>
    </location>
</feature>
<keyword evidence="1 4" id="KW-0349">Heme</keyword>
<dbReference type="Gene3D" id="1.10.760.10">
    <property type="entry name" value="Cytochrome c-like domain"/>
    <property type="match status" value="1"/>
</dbReference>
<dbReference type="GO" id="GO:0020037">
    <property type="term" value="F:heme binding"/>
    <property type="evidence" value="ECO:0007669"/>
    <property type="project" value="InterPro"/>
</dbReference>
<dbReference type="Pfam" id="PF13442">
    <property type="entry name" value="Cytochrome_CBB3"/>
    <property type="match status" value="1"/>
</dbReference>
<feature type="domain" description="Cytochrome c" evidence="6">
    <location>
        <begin position="59"/>
        <end position="141"/>
    </location>
</feature>
<comment type="caution">
    <text evidence="7">The sequence shown here is derived from an EMBL/GenBank/DDBJ whole genome shotgun (WGS) entry which is preliminary data.</text>
</comment>
<evidence type="ECO:0000256" key="2">
    <source>
        <dbReference type="ARBA" id="ARBA00022723"/>
    </source>
</evidence>
<evidence type="ECO:0000256" key="4">
    <source>
        <dbReference type="PROSITE-ProRule" id="PRU00433"/>
    </source>
</evidence>
<dbReference type="GO" id="GO:0046872">
    <property type="term" value="F:metal ion binding"/>
    <property type="evidence" value="ECO:0007669"/>
    <property type="project" value="UniProtKB-KW"/>
</dbReference>
<dbReference type="InterPro" id="IPR036909">
    <property type="entry name" value="Cyt_c-like_dom_sf"/>
</dbReference>
<keyword evidence="8" id="KW-1185">Reference proteome</keyword>
<dbReference type="EMBL" id="QPMK01000008">
    <property type="protein sequence ID" value="RDD66035.1"/>
    <property type="molecule type" value="Genomic_DNA"/>
</dbReference>
<evidence type="ECO:0000256" key="3">
    <source>
        <dbReference type="ARBA" id="ARBA00023004"/>
    </source>
</evidence>
<proteinExistence type="predicted"/>
<sequence>MTLAGGSAAALLLAASLAFAHGDVAPQPVNTDALPDVGEEWLTENPYRAEAAGADVWAAAVEIGASGYNQNCARCHGLEAISGGLAPDLRFLEAEEYGDEWYMERFIHGYTQNGTTKMPAFGELLGQKAGWAIRTYVETRPDADSLAEYADELASLRDDLDAGSADTDAAQARLAEIAGEIETLSGAPVADSIAYRAANQLAAGADQKKAAETLTIGLSAAN</sequence>
<evidence type="ECO:0000256" key="5">
    <source>
        <dbReference type="SAM" id="SignalP"/>
    </source>
</evidence>
<dbReference type="OrthoDB" id="9797504at2"/>
<accession>A0A369TNL1</accession>
<keyword evidence="3 4" id="KW-0408">Iron</keyword>
<dbReference type="InterPro" id="IPR009056">
    <property type="entry name" value="Cyt_c-like_dom"/>
</dbReference>
<dbReference type="NCBIfam" id="TIGR04494">
    <property type="entry name" value="c550_PedF"/>
    <property type="match status" value="1"/>
</dbReference>
<keyword evidence="5" id="KW-0732">Signal</keyword>
<protein>
    <submittedName>
        <fullName evidence="7">Cytochrome c-550 PedF</fullName>
    </submittedName>
</protein>
<feature type="chain" id="PRO_5017042590" evidence="5">
    <location>
        <begin position="21"/>
        <end position="222"/>
    </location>
</feature>
<dbReference type="GO" id="GO:0009055">
    <property type="term" value="F:electron transfer activity"/>
    <property type="evidence" value="ECO:0007669"/>
    <property type="project" value="InterPro"/>
</dbReference>
<evidence type="ECO:0000313" key="7">
    <source>
        <dbReference type="EMBL" id="RDD66035.1"/>
    </source>
</evidence>
<keyword evidence="2 4" id="KW-0479">Metal-binding</keyword>
<reference evidence="7 8" key="1">
    <citation type="submission" date="2018-07" db="EMBL/GenBank/DDBJ databases">
        <title>Thalassococcus profundi sp. nov., a marine bacterium isolated from deep seawater of Okinawa Trough.</title>
        <authorList>
            <person name="Yu M."/>
        </authorList>
    </citation>
    <scope>NUCLEOTIDE SEQUENCE [LARGE SCALE GENOMIC DNA]</scope>
    <source>
        <strain evidence="7 8">WRAS1</strain>
    </source>
</reference>
<evidence type="ECO:0000259" key="6">
    <source>
        <dbReference type="PROSITE" id="PS51007"/>
    </source>
</evidence>
<evidence type="ECO:0000256" key="1">
    <source>
        <dbReference type="ARBA" id="ARBA00022617"/>
    </source>
</evidence>
<dbReference type="PROSITE" id="PS51007">
    <property type="entry name" value="CYTC"/>
    <property type="match status" value="1"/>
</dbReference>
<evidence type="ECO:0000313" key="8">
    <source>
        <dbReference type="Proteomes" id="UP000253977"/>
    </source>
</evidence>
<gene>
    <name evidence="7" type="ORF">DU478_12065</name>
</gene>
<dbReference type="InterPro" id="IPR030991">
    <property type="entry name" value="c550_proteobact"/>
</dbReference>
<organism evidence="7 8">
    <name type="scientific">Thalassococcus profundi</name>
    <dbReference type="NCBI Taxonomy" id="2282382"/>
    <lineage>
        <taxon>Bacteria</taxon>
        <taxon>Pseudomonadati</taxon>
        <taxon>Pseudomonadota</taxon>
        <taxon>Alphaproteobacteria</taxon>
        <taxon>Rhodobacterales</taxon>
        <taxon>Roseobacteraceae</taxon>
        <taxon>Thalassococcus</taxon>
    </lineage>
</organism>
<dbReference type="SUPFAM" id="SSF46626">
    <property type="entry name" value="Cytochrome c"/>
    <property type="match status" value="1"/>
</dbReference>
<dbReference type="Proteomes" id="UP000253977">
    <property type="component" value="Unassembled WGS sequence"/>
</dbReference>